<dbReference type="InterPro" id="IPR021477">
    <property type="entry name" value="TVIIS_effector_SACOL2603_fam"/>
</dbReference>
<dbReference type="OrthoDB" id="2186800at2"/>
<reference evidence="2" key="1">
    <citation type="submission" date="2016-09" db="EMBL/GenBank/DDBJ databases">
        <authorList>
            <person name="Gulvik C.A."/>
        </authorList>
    </citation>
    <scope>NUCLEOTIDE SEQUENCE [LARGE SCALE GENOMIC DNA]</scope>
    <source>
        <strain evidence="2">LMG 8895</strain>
    </source>
</reference>
<dbReference type="Proteomes" id="UP000095094">
    <property type="component" value="Unassembled WGS sequence"/>
</dbReference>
<comment type="caution">
    <text evidence="1">The sequence shown here is derived from an EMBL/GenBank/DDBJ whole genome shotgun (WGS) entry which is preliminary data.</text>
</comment>
<dbReference type="NCBIfam" id="TIGR04197">
    <property type="entry name" value="T7SS_SACOL2603"/>
    <property type="match status" value="1"/>
</dbReference>
<evidence type="ECO:0000313" key="2">
    <source>
        <dbReference type="Proteomes" id="UP000095094"/>
    </source>
</evidence>
<evidence type="ECO:0000313" key="1">
    <source>
        <dbReference type="EMBL" id="OEG12511.1"/>
    </source>
</evidence>
<name>A0A1E5GIS0_9ENTE</name>
<proteinExistence type="predicted"/>
<gene>
    <name evidence="1" type="ORF">BCR25_08220</name>
</gene>
<accession>A0A1E5GIS0</accession>
<dbReference type="RefSeq" id="WP_069664212.1">
    <property type="nucleotide sequence ID" value="NZ_JBHUJJ010000001.1"/>
</dbReference>
<sequence>MAIKSDLTGASQKATALKNATDRLIQQSNINSDTQTTVLGNDNAQEAITTAQETATKIAQAIFAASSNLQSVAKDFEALDQTVANTIFKPLGGLGK</sequence>
<dbReference type="AlphaFoldDB" id="A0A1E5GIS0"/>
<dbReference type="EMBL" id="MIJY01000034">
    <property type="protein sequence ID" value="OEG12511.1"/>
    <property type="molecule type" value="Genomic_DNA"/>
</dbReference>
<organism evidence="1 2">
    <name type="scientific">Enterococcus termitis</name>
    <dbReference type="NCBI Taxonomy" id="332950"/>
    <lineage>
        <taxon>Bacteria</taxon>
        <taxon>Bacillati</taxon>
        <taxon>Bacillota</taxon>
        <taxon>Bacilli</taxon>
        <taxon>Lactobacillales</taxon>
        <taxon>Enterococcaceae</taxon>
        <taxon>Enterococcus</taxon>
    </lineage>
</organism>
<protein>
    <submittedName>
        <fullName evidence="1">Type VII secretion effector</fullName>
    </submittedName>
</protein>
<keyword evidence="2" id="KW-1185">Reference proteome</keyword>